<evidence type="ECO:0000256" key="2">
    <source>
        <dbReference type="ARBA" id="ARBA00023134"/>
    </source>
</evidence>
<keyword evidence="2 3" id="KW-0342">GTP-binding</keyword>
<sequence length="188" mass="19950">MLRKKKSSRDGKTDLEILFLGLEGSGKTLLVRRLKEILSAKSGGKRAAAAAEAAGFSTNVVPTIGVNVDTVKVKGQRCFTLREVGGAMKPLWKTYLDACTGVVFCIDLSDDSSFATASVELMTLASSKALEGKPLLAIFTKTDAPFTMSRAQVGNMVSSWKATNIQSFALSAYTGDGCRDLASAVRSL</sequence>
<dbReference type="EMBL" id="CP031047">
    <property type="protein sequence ID" value="QDZ24620.1"/>
    <property type="molecule type" value="Genomic_DNA"/>
</dbReference>
<protein>
    <submittedName>
        <fullName evidence="5">Small ARF-like GTPase</fullName>
    </submittedName>
</protein>
<proteinExistence type="predicted"/>
<dbReference type="InterPro" id="IPR027417">
    <property type="entry name" value="P-loop_NTPase"/>
</dbReference>
<organism evidence="5 6">
    <name type="scientific">Chloropicon primus</name>
    <dbReference type="NCBI Taxonomy" id="1764295"/>
    <lineage>
        <taxon>Eukaryota</taxon>
        <taxon>Viridiplantae</taxon>
        <taxon>Chlorophyta</taxon>
        <taxon>Chloropicophyceae</taxon>
        <taxon>Chloropicales</taxon>
        <taxon>Chloropicaceae</taxon>
        <taxon>Chloropicon</taxon>
    </lineage>
</organism>
<dbReference type="SMART" id="SM00177">
    <property type="entry name" value="ARF"/>
    <property type="match status" value="1"/>
</dbReference>
<feature type="binding site" evidence="4">
    <location>
        <position position="28"/>
    </location>
    <ligand>
        <name>Mg(2+)</name>
        <dbReference type="ChEBI" id="CHEBI:18420"/>
    </ligand>
</feature>
<feature type="binding site" evidence="4">
    <location>
        <position position="63"/>
    </location>
    <ligand>
        <name>Mg(2+)</name>
        <dbReference type="ChEBI" id="CHEBI:18420"/>
    </ligand>
</feature>
<dbReference type="SUPFAM" id="SSF52540">
    <property type="entry name" value="P-loop containing nucleoside triphosphate hydrolases"/>
    <property type="match status" value="1"/>
</dbReference>
<feature type="binding site" evidence="3">
    <location>
        <position position="86"/>
    </location>
    <ligand>
        <name>GTP</name>
        <dbReference type="ChEBI" id="CHEBI:37565"/>
    </ligand>
</feature>
<dbReference type="Gene3D" id="3.40.50.300">
    <property type="entry name" value="P-loop containing nucleotide triphosphate hydrolases"/>
    <property type="match status" value="1"/>
</dbReference>
<dbReference type="PANTHER" id="PTHR46688">
    <property type="entry name" value="ADP-RIBOSYLATION FACTOR-LIKE PROTEIN 16"/>
    <property type="match status" value="1"/>
</dbReference>
<reference evidence="5 6" key="1">
    <citation type="submission" date="2018-07" db="EMBL/GenBank/DDBJ databases">
        <title>The complete nuclear genome of the prasinophyte Chloropicon primus (CCMP1205).</title>
        <authorList>
            <person name="Pombert J.-F."/>
            <person name="Otis C."/>
            <person name="Turmel M."/>
            <person name="Lemieux C."/>
        </authorList>
    </citation>
    <scope>NUCLEOTIDE SEQUENCE [LARGE SCALE GENOMIC DNA]</scope>
    <source>
        <strain evidence="5 6">CCMP1205</strain>
    </source>
</reference>
<keyword evidence="4" id="KW-0460">Magnesium</keyword>
<evidence type="ECO:0000256" key="3">
    <source>
        <dbReference type="PIRSR" id="PIRSR606689-1"/>
    </source>
</evidence>
<dbReference type="PROSITE" id="PS51417">
    <property type="entry name" value="ARF"/>
    <property type="match status" value="1"/>
</dbReference>
<evidence type="ECO:0000313" key="6">
    <source>
        <dbReference type="Proteomes" id="UP000316726"/>
    </source>
</evidence>
<name>A0A5B8MYI5_9CHLO</name>
<dbReference type="GO" id="GO:0046872">
    <property type="term" value="F:metal ion binding"/>
    <property type="evidence" value="ECO:0007669"/>
    <property type="project" value="UniProtKB-KW"/>
</dbReference>
<dbReference type="OrthoDB" id="526559at2759"/>
<evidence type="ECO:0000256" key="4">
    <source>
        <dbReference type="PIRSR" id="PIRSR606689-2"/>
    </source>
</evidence>
<gene>
    <name evidence="5" type="ORF">A3770_14p71380</name>
</gene>
<dbReference type="AlphaFoldDB" id="A0A5B8MYI5"/>
<feature type="binding site" evidence="3">
    <location>
        <begin position="21"/>
        <end position="28"/>
    </location>
    <ligand>
        <name>GTP</name>
        <dbReference type="ChEBI" id="CHEBI:37565"/>
    </ligand>
</feature>
<accession>A0A5B8MYI5</accession>
<evidence type="ECO:0000313" key="5">
    <source>
        <dbReference type="EMBL" id="QDZ24620.1"/>
    </source>
</evidence>
<dbReference type="STRING" id="1764295.A0A5B8MYI5"/>
<dbReference type="InterPro" id="IPR006689">
    <property type="entry name" value="Small_GTPase_ARF/SAR"/>
</dbReference>
<keyword evidence="6" id="KW-1185">Reference proteome</keyword>
<keyword evidence="1 3" id="KW-0547">Nucleotide-binding</keyword>
<dbReference type="PANTHER" id="PTHR46688:SF1">
    <property type="entry name" value="ADP-RIBOSYLATION FACTOR-LIKE PROTEIN 16"/>
    <property type="match status" value="1"/>
</dbReference>
<dbReference type="Pfam" id="PF00025">
    <property type="entry name" value="Arf"/>
    <property type="match status" value="1"/>
</dbReference>
<dbReference type="Proteomes" id="UP000316726">
    <property type="component" value="Chromosome 14"/>
</dbReference>
<dbReference type="GO" id="GO:0005525">
    <property type="term" value="F:GTP binding"/>
    <property type="evidence" value="ECO:0007669"/>
    <property type="project" value="UniProtKB-KW"/>
</dbReference>
<keyword evidence="4" id="KW-0479">Metal-binding</keyword>
<evidence type="ECO:0000256" key="1">
    <source>
        <dbReference type="ARBA" id="ARBA00022741"/>
    </source>
</evidence>
<dbReference type="GO" id="GO:0003924">
    <property type="term" value="F:GTPase activity"/>
    <property type="evidence" value="ECO:0007669"/>
    <property type="project" value="InterPro"/>
</dbReference>